<dbReference type="SMART" id="SM00421">
    <property type="entry name" value="HTH_LUXR"/>
    <property type="match status" value="1"/>
</dbReference>
<accession>A0A4Q7JED5</accession>
<dbReference type="InterPro" id="IPR011006">
    <property type="entry name" value="CheY-like_superfamily"/>
</dbReference>
<dbReference type="InterPro" id="IPR039420">
    <property type="entry name" value="WalR-like"/>
</dbReference>
<protein>
    <submittedName>
        <fullName evidence="6">Response regulator transcription factor</fullName>
    </submittedName>
</protein>
<keyword evidence="2" id="KW-0597">Phosphoprotein</keyword>
<dbReference type="PANTHER" id="PTHR43214:SF43">
    <property type="entry name" value="TWO-COMPONENT RESPONSE REGULATOR"/>
    <property type="match status" value="1"/>
</dbReference>
<evidence type="ECO:0000313" key="7">
    <source>
        <dbReference type="Proteomes" id="UP000292003"/>
    </source>
</evidence>
<feature type="domain" description="HTH luxR-type" evidence="4">
    <location>
        <begin position="163"/>
        <end position="228"/>
    </location>
</feature>
<dbReference type="GO" id="GO:0006355">
    <property type="term" value="P:regulation of DNA-templated transcription"/>
    <property type="evidence" value="ECO:0007669"/>
    <property type="project" value="InterPro"/>
</dbReference>
<evidence type="ECO:0000313" key="6">
    <source>
        <dbReference type="EMBL" id="RZQ65456.1"/>
    </source>
</evidence>
<gene>
    <name evidence="6" type="ORF">EWH70_04490</name>
</gene>
<dbReference type="AlphaFoldDB" id="A0A4Q7JED5"/>
<dbReference type="Pfam" id="PF00196">
    <property type="entry name" value="GerE"/>
    <property type="match status" value="1"/>
</dbReference>
<proteinExistence type="predicted"/>
<dbReference type="GO" id="GO:0003677">
    <property type="term" value="F:DNA binding"/>
    <property type="evidence" value="ECO:0007669"/>
    <property type="project" value="UniProtKB-KW"/>
</dbReference>
<evidence type="ECO:0000256" key="2">
    <source>
        <dbReference type="PROSITE-ProRule" id="PRU00169"/>
    </source>
</evidence>
<evidence type="ECO:0000256" key="1">
    <source>
        <dbReference type="ARBA" id="ARBA00023125"/>
    </source>
</evidence>
<keyword evidence="7" id="KW-1185">Reference proteome</keyword>
<dbReference type="InterPro" id="IPR001789">
    <property type="entry name" value="Sig_transdc_resp-reg_receiver"/>
</dbReference>
<feature type="modified residue" description="4-aspartylphosphate" evidence="2">
    <location>
        <position position="67"/>
    </location>
</feature>
<feature type="domain" description="Response regulatory" evidence="5">
    <location>
        <begin position="16"/>
        <end position="132"/>
    </location>
</feature>
<organism evidence="6 7">
    <name type="scientific">Amycolatopsis suaedae</name>
    <dbReference type="NCBI Taxonomy" id="2510978"/>
    <lineage>
        <taxon>Bacteria</taxon>
        <taxon>Bacillati</taxon>
        <taxon>Actinomycetota</taxon>
        <taxon>Actinomycetes</taxon>
        <taxon>Pseudonocardiales</taxon>
        <taxon>Pseudonocardiaceae</taxon>
        <taxon>Amycolatopsis</taxon>
    </lineage>
</organism>
<dbReference type="PRINTS" id="PR00038">
    <property type="entry name" value="HTHLUXR"/>
</dbReference>
<dbReference type="GO" id="GO:0000160">
    <property type="term" value="P:phosphorelay signal transduction system"/>
    <property type="evidence" value="ECO:0007669"/>
    <property type="project" value="InterPro"/>
</dbReference>
<dbReference type="CDD" id="cd06170">
    <property type="entry name" value="LuxR_C_like"/>
    <property type="match status" value="1"/>
</dbReference>
<dbReference type="SUPFAM" id="SSF52172">
    <property type="entry name" value="CheY-like"/>
    <property type="match status" value="1"/>
</dbReference>
<name>A0A4Q7JED5_9PSEU</name>
<dbReference type="PROSITE" id="PS50043">
    <property type="entry name" value="HTH_LUXR_2"/>
    <property type="match status" value="1"/>
</dbReference>
<dbReference type="Proteomes" id="UP000292003">
    <property type="component" value="Unassembled WGS sequence"/>
</dbReference>
<feature type="region of interest" description="Disordered" evidence="3">
    <location>
        <begin position="144"/>
        <end position="167"/>
    </location>
</feature>
<sequence>MYAAGTPPTNGNRSVGVVAIDAVPIYRDGLSALVTRTPGLHWAGHAATHHAAMQLCEQARPDVVLIDSGIDPNCHLTRLLHTGDATLTIVVLVRDAARNPAYLAGILAAGARAAVPRNADSRRVIEAVRRAHLERRYVDPALAPLATRPKRRPATDDGQPPRVAGPAMPLSRREYQVLQLVAEGLENSAIAKMLFLSVETVRTHVKSILRKLSARDRTHAVTTAFRHGLLIPESCTDGADLAPLPQRK</sequence>
<dbReference type="InterPro" id="IPR000792">
    <property type="entry name" value="Tscrpt_reg_LuxR_C"/>
</dbReference>
<dbReference type="InterPro" id="IPR016032">
    <property type="entry name" value="Sig_transdc_resp-reg_C-effctor"/>
</dbReference>
<evidence type="ECO:0000256" key="3">
    <source>
        <dbReference type="SAM" id="MobiDB-lite"/>
    </source>
</evidence>
<keyword evidence="1" id="KW-0238">DNA-binding</keyword>
<comment type="caution">
    <text evidence="6">The sequence shown here is derived from an EMBL/GenBank/DDBJ whole genome shotgun (WGS) entry which is preliminary data.</text>
</comment>
<dbReference type="PROSITE" id="PS00622">
    <property type="entry name" value="HTH_LUXR_1"/>
    <property type="match status" value="1"/>
</dbReference>
<evidence type="ECO:0000259" key="5">
    <source>
        <dbReference type="PROSITE" id="PS50110"/>
    </source>
</evidence>
<evidence type="ECO:0000259" key="4">
    <source>
        <dbReference type="PROSITE" id="PS50043"/>
    </source>
</evidence>
<dbReference type="SUPFAM" id="SSF46894">
    <property type="entry name" value="C-terminal effector domain of the bipartite response regulators"/>
    <property type="match status" value="1"/>
</dbReference>
<dbReference type="PROSITE" id="PS50110">
    <property type="entry name" value="RESPONSE_REGULATORY"/>
    <property type="match status" value="1"/>
</dbReference>
<dbReference type="OrthoDB" id="3534994at2"/>
<dbReference type="EMBL" id="SFCC01000002">
    <property type="protein sequence ID" value="RZQ65456.1"/>
    <property type="molecule type" value="Genomic_DNA"/>
</dbReference>
<reference evidence="6 7" key="1">
    <citation type="submission" date="2019-02" db="EMBL/GenBank/DDBJ databases">
        <title>Draft genome sequence of Amycolatopsis sp. 8-3EHSu isolated from roots of Suaeda maritima.</title>
        <authorList>
            <person name="Duangmal K."/>
            <person name="Chantavorakit T."/>
        </authorList>
    </citation>
    <scope>NUCLEOTIDE SEQUENCE [LARGE SCALE GENOMIC DNA]</scope>
    <source>
        <strain evidence="6 7">8-3EHSu</strain>
    </source>
</reference>
<dbReference type="PANTHER" id="PTHR43214">
    <property type="entry name" value="TWO-COMPONENT RESPONSE REGULATOR"/>
    <property type="match status" value="1"/>
</dbReference>
<dbReference type="Gene3D" id="3.40.50.2300">
    <property type="match status" value="1"/>
</dbReference>